<feature type="chain" id="PRO_5031420274" description="Methyltransferase FkbM domain-containing protein" evidence="2">
    <location>
        <begin position="36"/>
        <end position="390"/>
    </location>
</feature>
<proteinExistence type="predicted"/>
<evidence type="ECO:0000259" key="3">
    <source>
        <dbReference type="Pfam" id="PF05050"/>
    </source>
</evidence>
<feature type="domain" description="Methyltransferase FkbM" evidence="3">
    <location>
        <begin position="128"/>
        <end position="327"/>
    </location>
</feature>
<organism evidence="4">
    <name type="scientific">Entomoneis paludosa</name>
    <dbReference type="NCBI Taxonomy" id="265537"/>
    <lineage>
        <taxon>Eukaryota</taxon>
        <taxon>Sar</taxon>
        <taxon>Stramenopiles</taxon>
        <taxon>Ochrophyta</taxon>
        <taxon>Bacillariophyta</taxon>
        <taxon>Bacillariophyceae</taxon>
        <taxon>Bacillariophycidae</taxon>
        <taxon>Entomoneidaceae</taxon>
        <taxon>Entomoneis</taxon>
    </lineage>
</organism>
<dbReference type="AlphaFoldDB" id="A0A7S3DRN9"/>
<dbReference type="InterPro" id="IPR029063">
    <property type="entry name" value="SAM-dependent_MTases_sf"/>
</dbReference>
<dbReference type="PANTHER" id="PTHR34203:SF13">
    <property type="entry name" value="EXPRESSED PROTEIN"/>
    <property type="match status" value="1"/>
</dbReference>
<sequence>MTAPFQMRSSMLPTILVGFCLVFALHYHPFQPASSTRMTSASDEANTKQPTASLTNEELLEKTREVASTLEMLQEWTGHVMDYVSNQATFHEDVVAQEIAVKKKVEQLNTQDDGKKLDADGCYHVFIDVGAHMGVHGRFLLEPLKYPNATNAHYFFDRWFGSRTTRDNRDFCIFAIEANPKHRQVLEAKANAYKKMGWRYEVINRAASDHEGTLELHHDVNDEVYDHGFSVKVSEKGAVDIPTLRLASWVKEHVGPRKLPSEVYGDYSTVRERGVHGYVNGGPKVVMKMDIEGSEYVVLPDMLTTGAICHIDFAFAEFHPQHAPFAFPESKGKSEFILTDFDRAKKYAKSIGKVINEARNCKARFKAIDESPHTSDEVPLPTPNSKGRKK</sequence>
<evidence type="ECO:0000313" key="4">
    <source>
        <dbReference type="EMBL" id="CAD9974776.1"/>
    </source>
</evidence>
<keyword evidence="2" id="KW-0732">Signal</keyword>
<dbReference type="InterPro" id="IPR006342">
    <property type="entry name" value="FkbM_mtfrase"/>
</dbReference>
<dbReference type="Gene3D" id="3.40.50.150">
    <property type="entry name" value="Vaccinia Virus protein VP39"/>
    <property type="match status" value="1"/>
</dbReference>
<name>A0A7S3DRN9_9STRA</name>
<feature type="region of interest" description="Disordered" evidence="1">
    <location>
        <begin position="367"/>
        <end position="390"/>
    </location>
</feature>
<dbReference type="Pfam" id="PF05050">
    <property type="entry name" value="Methyltransf_21"/>
    <property type="match status" value="1"/>
</dbReference>
<accession>A0A7S3DRN9</accession>
<feature type="compositionally biased region" description="Basic and acidic residues" evidence="1">
    <location>
        <begin position="367"/>
        <end position="376"/>
    </location>
</feature>
<dbReference type="SUPFAM" id="SSF53335">
    <property type="entry name" value="S-adenosyl-L-methionine-dependent methyltransferases"/>
    <property type="match status" value="1"/>
</dbReference>
<protein>
    <recommendedName>
        <fullName evidence="3">Methyltransferase FkbM domain-containing protein</fullName>
    </recommendedName>
</protein>
<dbReference type="InterPro" id="IPR052514">
    <property type="entry name" value="SAM-dependent_MTase"/>
</dbReference>
<gene>
    <name evidence="4" type="ORF">APAL1065_LOCUS16003</name>
</gene>
<reference evidence="4" key="1">
    <citation type="submission" date="2021-01" db="EMBL/GenBank/DDBJ databases">
        <authorList>
            <person name="Corre E."/>
            <person name="Pelletier E."/>
            <person name="Niang G."/>
            <person name="Scheremetjew M."/>
            <person name="Finn R."/>
            <person name="Kale V."/>
            <person name="Holt S."/>
            <person name="Cochrane G."/>
            <person name="Meng A."/>
            <person name="Brown T."/>
            <person name="Cohen L."/>
        </authorList>
    </citation>
    <scope>NUCLEOTIDE SEQUENCE</scope>
    <source>
        <strain evidence="4">CCMP125</strain>
    </source>
</reference>
<dbReference type="PANTHER" id="PTHR34203">
    <property type="entry name" value="METHYLTRANSFERASE, FKBM FAMILY PROTEIN"/>
    <property type="match status" value="1"/>
</dbReference>
<evidence type="ECO:0000256" key="1">
    <source>
        <dbReference type="SAM" id="MobiDB-lite"/>
    </source>
</evidence>
<feature type="signal peptide" evidence="2">
    <location>
        <begin position="1"/>
        <end position="35"/>
    </location>
</feature>
<evidence type="ECO:0000256" key="2">
    <source>
        <dbReference type="SAM" id="SignalP"/>
    </source>
</evidence>
<dbReference type="EMBL" id="HBHT01023840">
    <property type="protein sequence ID" value="CAD9974776.1"/>
    <property type="molecule type" value="Transcribed_RNA"/>
</dbReference>